<dbReference type="Gene3D" id="3.55.50.30">
    <property type="match status" value="1"/>
</dbReference>
<keyword evidence="1" id="KW-1133">Transmembrane helix</keyword>
<name>F4C9A3_SPHS2</name>
<dbReference type="AlphaFoldDB" id="F4C9A3"/>
<accession>F4C9A3</accession>
<keyword evidence="1" id="KW-0812">Transmembrane</keyword>
<keyword evidence="1" id="KW-0472">Membrane</keyword>
<evidence type="ECO:0000256" key="1">
    <source>
        <dbReference type="SAM" id="Phobius"/>
    </source>
</evidence>
<sequence>MTKERLFYLLHRYMQYQLSTDEERELMAYMDNEESQQLLDDVMAELGETFEVPPDYPIPTKEMFEEIKHDHRFRINKQRGIRKLNTWQSFALVISGIAAIWLFLFIKTGSRPDHPVILPGKKTAVLTLANGEKVSLEAEGHKLISVGGGRQIQVSDGKVVYQQGEKTLSLDAEMENTIATPLGGEYQLILPDGTKVWLNAASSIRYPVDFGHGARKVTISGEVYLEVAQQKNQPFYVRTGNTQIEVLGTKFNVSAYQEDQEVRTTLVEGRVNVLAYGREQLLKPGQQATVNQKNGPIRVAEVDVEDALAWRNGYFSFSNEPLEQVMKKISRWYNVEVEYAMDPANKRLEGTVSRMEDIHDLLKALELTKTAHFKIKEGRIIVMN</sequence>
<dbReference type="Gene3D" id="2.60.120.1440">
    <property type="match status" value="1"/>
</dbReference>
<dbReference type="Pfam" id="PF04773">
    <property type="entry name" value="FecR"/>
    <property type="match status" value="1"/>
</dbReference>
<dbReference type="InterPro" id="IPR006860">
    <property type="entry name" value="FecR"/>
</dbReference>
<dbReference type="InterPro" id="IPR012373">
    <property type="entry name" value="Ferrdict_sens_TM"/>
</dbReference>
<evidence type="ECO:0000259" key="2">
    <source>
        <dbReference type="Pfam" id="PF04773"/>
    </source>
</evidence>
<dbReference type="PANTHER" id="PTHR30273:SF2">
    <property type="entry name" value="PROTEIN FECR"/>
    <property type="match status" value="1"/>
</dbReference>
<feature type="domain" description="Protein FecR C-terminal" evidence="3">
    <location>
        <begin position="314"/>
        <end position="382"/>
    </location>
</feature>
<dbReference type="KEGG" id="shg:Sph21_1870"/>
<dbReference type="PATRIC" id="fig|743722.3.peg.1997"/>
<dbReference type="OrthoDB" id="1099963at2"/>
<dbReference type="HOGENOM" id="CLU_050192_1_0_10"/>
<reference evidence="4" key="1">
    <citation type="submission" date="2011-03" db="EMBL/GenBank/DDBJ databases">
        <title>Complete sequence of Sphingobacterium sp. 21.</title>
        <authorList>
            <consortium name="US DOE Joint Genome Institute"/>
            <person name="Lucas S."/>
            <person name="Copeland A."/>
            <person name="Lapidus A."/>
            <person name="Cheng J.-F."/>
            <person name="Goodwin L."/>
            <person name="Pitluck S."/>
            <person name="Davenport K."/>
            <person name="Detter J.C."/>
            <person name="Han C."/>
            <person name="Tapia R."/>
            <person name="Land M."/>
            <person name="Hauser L."/>
            <person name="Kyrpides N."/>
            <person name="Ivanova N."/>
            <person name="Ovchinnikova G."/>
            <person name="Pagani I."/>
            <person name="Siebers A.K."/>
            <person name="Allgaier M."/>
            <person name="Thelen M.P."/>
            <person name="Hugenholtz P."/>
            <person name="Woyke T."/>
        </authorList>
    </citation>
    <scope>NUCLEOTIDE SEQUENCE</scope>
    <source>
        <strain evidence="4">21</strain>
    </source>
</reference>
<organism evidence="4">
    <name type="scientific">Sphingobacterium sp. (strain 21)</name>
    <dbReference type="NCBI Taxonomy" id="743722"/>
    <lineage>
        <taxon>Bacteria</taxon>
        <taxon>Pseudomonadati</taxon>
        <taxon>Bacteroidota</taxon>
        <taxon>Sphingobacteriia</taxon>
        <taxon>Sphingobacteriales</taxon>
        <taxon>Sphingobacteriaceae</taxon>
        <taxon>Sphingobacterium</taxon>
    </lineage>
</organism>
<dbReference type="FunFam" id="2.60.120.1440:FF:000001">
    <property type="entry name" value="Putative anti-sigma factor"/>
    <property type="match status" value="1"/>
</dbReference>
<dbReference type="PANTHER" id="PTHR30273">
    <property type="entry name" value="PERIPLASMIC SIGNAL SENSOR AND SIGMA FACTOR ACTIVATOR FECR-RELATED"/>
    <property type="match status" value="1"/>
</dbReference>
<dbReference type="PIRSF" id="PIRSF018266">
    <property type="entry name" value="FecR"/>
    <property type="match status" value="1"/>
</dbReference>
<gene>
    <name evidence="4" type="ordered locus">Sph21_1870</name>
</gene>
<evidence type="ECO:0000313" key="4">
    <source>
        <dbReference type="EMBL" id="ADZ78430.1"/>
    </source>
</evidence>
<feature type="domain" description="FecR protein" evidence="2">
    <location>
        <begin position="177"/>
        <end position="272"/>
    </location>
</feature>
<dbReference type="STRING" id="743722.Sph21_1870"/>
<proteinExistence type="predicted"/>
<dbReference type="eggNOG" id="COG3712">
    <property type="taxonomic scope" value="Bacteria"/>
</dbReference>
<dbReference type="InterPro" id="IPR032508">
    <property type="entry name" value="FecR_C"/>
</dbReference>
<dbReference type="Pfam" id="PF16344">
    <property type="entry name" value="FecR_C"/>
    <property type="match status" value="1"/>
</dbReference>
<feature type="transmembrane region" description="Helical" evidence="1">
    <location>
        <begin position="84"/>
        <end position="106"/>
    </location>
</feature>
<evidence type="ECO:0000259" key="3">
    <source>
        <dbReference type="Pfam" id="PF16344"/>
    </source>
</evidence>
<dbReference type="EMBL" id="CP002584">
    <property type="protein sequence ID" value="ADZ78430.1"/>
    <property type="molecule type" value="Genomic_DNA"/>
</dbReference>
<dbReference type="GO" id="GO:0016989">
    <property type="term" value="F:sigma factor antagonist activity"/>
    <property type="evidence" value="ECO:0007669"/>
    <property type="project" value="TreeGrafter"/>
</dbReference>
<protein>
    <submittedName>
        <fullName evidence="4">Anti-FecI sigma factor, FecR</fullName>
    </submittedName>
</protein>